<name>A0AAD8V881_9PEZI</name>
<comment type="caution">
    <text evidence="1">The sequence shown here is derived from an EMBL/GenBank/DDBJ whole genome shotgun (WGS) entry which is preliminary data.</text>
</comment>
<dbReference type="GeneID" id="85448734"/>
<dbReference type="AlphaFoldDB" id="A0AAD8V881"/>
<organism evidence="1 2">
    <name type="scientific">Colletotrichum navitas</name>
    <dbReference type="NCBI Taxonomy" id="681940"/>
    <lineage>
        <taxon>Eukaryota</taxon>
        <taxon>Fungi</taxon>
        <taxon>Dikarya</taxon>
        <taxon>Ascomycota</taxon>
        <taxon>Pezizomycotina</taxon>
        <taxon>Sordariomycetes</taxon>
        <taxon>Hypocreomycetidae</taxon>
        <taxon>Glomerellales</taxon>
        <taxon>Glomerellaceae</taxon>
        <taxon>Colletotrichum</taxon>
        <taxon>Colletotrichum graminicola species complex</taxon>
    </lineage>
</organism>
<dbReference type="RefSeq" id="XP_060417512.1">
    <property type="nucleotide sequence ID" value="XM_060564494.1"/>
</dbReference>
<gene>
    <name evidence="1" type="ORF">LY79DRAFT_677999</name>
</gene>
<accession>A0AAD8V881</accession>
<protein>
    <submittedName>
        <fullName evidence="1">Uncharacterized protein</fullName>
    </submittedName>
</protein>
<reference evidence="1" key="1">
    <citation type="submission" date="2021-06" db="EMBL/GenBank/DDBJ databases">
        <title>Comparative genomics, transcriptomics and evolutionary studies reveal genomic signatures of adaptation to plant cell wall in hemibiotrophic fungi.</title>
        <authorList>
            <consortium name="DOE Joint Genome Institute"/>
            <person name="Baroncelli R."/>
            <person name="Diaz J.F."/>
            <person name="Benocci T."/>
            <person name="Peng M."/>
            <person name="Battaglia E."/>
            <person name="Haridas S."/>
            <person name="Andreopoulos W."/>
            <person name="Labutti K."/>
            <person name="Pangilinan J."/>
            <person name="Floch G.L."/>
            <person name="Makela M.R."/>
            <person name="Henrissat B."/>
            <person name="Grigoriev I.V."/>
            <person name="Crouch J.A."/>
            <person name="De Vries R.P."/>
            <person name="Sukno S.A."/>
            <person name="Thon M.R."/>
        </authorList>
    </citation>
    <scope>NUCLEOTIDE SEQUENCE</scope>
    <source>
        <strain evidence="1">CBS 125086</strain>
    </source>
</reference>
<proteinExistence type="predicted"/>
<dbReference type="Proteomes" id="UP001230504">
    <property type="component" value="Unassembled WGS sequence"/>
</dbReference>
<evidence type="ECO:0000313" key="2">
    <source>
        <dbReference type="Proteomes" id="UP001230504"/>
    </source>
</evidence>
<dbReference type="EMBL" id="JAHLJV010000011">
    <property type="protein sequence ID" value="KAK1596659.1"/>
    <property type="molecule type" value="Genomic_DNA"/>
</dbReference>
<sequence length="161" mass="18446">MDSRRPLTEERDWFYNGLPSLPKLVARSSSTPFRFNRVNPWLSDRKTLAAVGEHAIVSRWNDEPSLLRDQILGILARQDVDYQAIDSLRIGYIDNEMPVIVSISVSAGTPWEIGSQVARECRKALVEHGLDDVHCEIKEFRLLNLVKVLQQDAHDHPPEYQ</sequence>
<evidence type="ECO:0000313" key="1">
    <source>
        <dbReference type="EMBL" id="KAK1596659.1"/>
    </source>
</evidence>
<keyword evidence="2" id="KW-1185">Reference proteome</keyword>